<accession>A0ABN5PLE6</accession>
<organism evidence="2 3">
    <name type="scientific">Actinomyces lilanjuaniae</name>
    <dbReference type="NCBI Taxonomy" id="2321394"/>
    <lineage>
        <taxon>Bacteria</taxon>
        <taxon>Bacillati</taxon>
        <taxon>Actinomycetota</taxon>
        <taxon>Actinomycetes</taxon>
        <taxon>Actinomycetales</taxon>
        <taxon>Actinomycetaceae</taxon>
        <taxon>Actinomyces</taxon>
    </lineage>
</organism>
<feature type="compositionally biased region" description="Gly residues" evidence="1">
    <location>
        <begin position="383"/>
        <end position="396"/>
    </location>
</feature>
<feature type="compositionally biased region" description="Gly residues" evidence="1">
    <location>
        <begin position="665"/>
        <end position="674"/>
    </location>
</feature>
<evidence type="ECO:0000313" key="2">
    <source>
        <dbReference type="EMBL" id="AYD89033.1"/>
    </source>
</evidence>
<protein>
    <recommendedName>
        <fullName evidence="4">Tetratricopeptide repeat protein</fullName>
    </recommendedName>
</protein>
<dbReference type="Proteomes" id="UP000273001">
    <property type="component" value="Chromosome"/>
</dbReference>
<feature type="compositionally biased region" description="Low complexity" evidence="1">
    <location>
        <begin position="401"/>
        <end position="413"/>
    </location>
</feature>
<feature type="compositionally biased region" description="Pro residues" evidence="1">
    <location>
        <begin position="490"/>
        <end position="500"/>
    </location>
</feature>
<dbReference type="RefSeq" id="WP_120203333.1">
    <property type="nucleotide sequence ID" value="NZ_CP032514.1"/>
</dbReference>
<evidence type="ECO:0000313" key="3">
    <source>
        <dbReference type="Proteomes" id="UP000273001"/>
    </source>
</evidence>
<proteinExistence type="predicted"/>
<feature type="region of interest" description="Disordered" evidence="1">
    <location>
        <begin position="371"/>
        <end position="504"/>
    </location>
</feature>
<reference evidence="2 3" key="1">
    <citation type="submission" date="2018-09" db="EMBL/GenBank/DDBJ databases">
        <authorList>
            <person name="Li J."/>
        </authorList>
    </citation>
    <scope>NUCLEOTIDE SEQUENCE [LARGE SCALE GENOMIC DNA]</scope>
    <source>
        <strain evidence="2 3">2129</strain>
    </source>
</reference>
<dbReference type="EMBL" id="CP032514">
    <property type="protein sequence ID" value="AYD89033.1"/>
    <property type="molecule type" value="Genomic_DNA"/>
</dbReference>
<dbReference type="Gene3D" id="1.25.40.10">
    <property type="entry name" value="Tetratricopeptide repeat domain"/>
    <property type="match status" value="2"/>
</dbReference>
<keyword evidence="3" id="KW-1185">Reference proteome</keyword>
<gene>
    <name evidence="2" type="ORF">D5R93_01320</name>
</gene>
<evidence type="ECO:0008006" key="4">
    <source>
        <dbReference type="Google" id="ProtNLM"/>
    </source>
</evidence>
<evidence type="ECO:0000256" key="1">
    <source>
        <dbReference type="SAM" id="MobiDB-lite"/>
    </source>
</evidence>
<dbReference type="InterPro" id="IPR011990">
    <property type="entry name" value="TPR-like_helical_dom_sf"/>
</dbReference>
<name>A0ABN5PLE6_9ACTO</name>
<dbReference type="SUPFAM" id="SSF48452">
    <property type="entry name" value="TPR-like"/>
    <property type="match status" value="2"/>
</dbReference>
<sequence>MTTREDIRERLAYADALRRDPRASALVAEAVTWADALGEEDLQVVARLALTDGYLHGNEEWKALEPFVRNLARYQERPDLFDADQARRLRRHFTRVVAVAAANPKVAKGQVRQLEASLEELYRSEGASMHVVHGVRATVAGLLGLEEEAAEELAAWRATPRDDSSDCEGCDPARQVAFAYRTERWELAVATAVPVLRGEVGCGLQARTVQSRVLLPLLASGRPGAAWNTHLRSYRGLRRDPGALLAVGHHLEYLALAGRWERGMEVLRRHVGWLDQAESAHVLLAALCGMSLVLREVERAGAGEEALGVVVPAEALWCPHPAMGTGTPVSQAYAGLSAWARRLAAAYDRRNGNTTVSDHLERSLIRAPLTEGAADGHADRHAYGGGADSGTVGGADGRTAGRLGSPGSLGLLRVPEPLPEPAPTDLSPVEAGDDADVASALGIIPPGSGQEAALGTPAPGTTDVAASRGPQPVQARGDEPGEESAEQGQPLPPTDLAPPEPVRDGQDAVRRYAELRRVVGSSSLDHWFVVDQVATRDLLPPDLVVEGLEAQTGLLRAAALTCRGDMDEAVTQRLRVRSRLQADYGPLGACYIDLLNLDNEITADSIADRDQAGEREQRLERATRLTSRIAATVERLTGGGSRTSGRHAAPGGPSPVGAVEEHGHTGPGSPGRGSAGDLLVLAADALMAGASVLTDLEAREEALHALEAAAVAAAALPADRHAERIEDILDMARAEVLAECGDADTGGRLAEEVLRRHERVSPVLAVRGRRTLGVAAMRTGRLPEAVTHFREQTSVMMSAGIAMYTVTSLLSLGTALGACERYLESAEVLETALSLADRAGAGSLVAYLHRELAQTTTALGEYHDVVDHSLAAAQVLEAQGRQAAAGEHLACAAAAAASTGDSTWAAALFQRAAATKDSSTDSERAERGRLLRRAARALVDDSPLSTARSRLEEALALMQEARGLVEDVPDTVGYPAAWELGDWHDDMAWILWRTGESGPALEHCEKAFSGYMVSHDRESAARPLCLLARLHAQRGEKGEALAACARVRDLLAHPRWDGHDALGLVDSIEASLG</sequence>
<feature type="region of interest" description="Disordered" evidence="1">
    <location>
        <begin position="634"/>
        <end position="674"/>
    </location>
</feature>